<feature type="repeat" description="ANK" evidence="4">
    <location>
        <begin position="840"/>
        <end position="872"/>
    </location>
</feature>
<evidence type="ECO:0000256" key="2">
    <source>
        <dbReference type="ARBA" id="ARBA00022737"/>
    </source>
</evidence>
<dbReference type="AlphaFoldDB" id="A0A9P9XNB9"/>
<name>A0A9P9XNB9_9PEZI</name>
<dbReference type="Gene3D" id="1.25.40.20">
    <property type="entry name" value="Ankyrin repeat-containing domain"/>
    <property type="match status" value="2"/>
</dbReference>
<dbReference type="PANTHER" id="PTHR24136:SF15">
    <property type="entry name" value="ANK_REP_REGION DOMAIN-CONTAINING PROTEIN"/>
    <property type="match status" value="1"/>
</dbReference>
<evidence type="ECO:0000313" key="6">
    <source>
        <dbReference type="EMBL" id="KAI3556994.1"/>
    </source>
</evidence>
<dbReference type="SUPFAM" id="SSF48403">
    <property type="entry name" value="Ankyrin repeat"/>
    <property type="match status" value="1"/>
</dbReference>
<gene>
    <name evidence="6" type="ORF">CABS02_03001</name>
</gene>
<evidence type="ECO:0000256" key="5">
    <source>
        <dbReference type="SAM" id="MobiDB-lite"/>
    </source>
</evidence>
<dbReference type="InterPro" id="IPR002110">
    <property type="entry name" value="Ankyrin_rpt"/>
</dbReference>
<dbReference type="PROSITE" id="PS50088">
    <property type="entry name" value="ANK_REPEAT"/>
    <property type="match status" value="6"/>
</dbReference>
<keyword evidence="2" id="KW-0677">Repeat</keyword>
<dbReference type="InterPro" id="IPR036770">
    <property type="entry name" value="Ankyrin_rpt-contain_sf"/>
</dbReference>
<sequence>MSSMSPNPSAVMANPGSTARVFQHRRERPSLPDGYIWETQGKKFSPRDLLLNPVTEGSLRSEFGLVFCHRGLYERASRIVENSFAAIDNGISEGLFLHEIDGFVPETLKTAVVAHDKIARRVTRYDKPWGHISLLERYKTALVTRNIENLILDPSKPGQPEMPGQPGLGPPDLASSYLDTNEKVLALFDVLWREKFGKRGHTLQYDLRDNDLANAIPYYSFHISKHANGRTTTPPLVHSMFQSVMLKGYNVVYRSFDHLIRMVEAASCAQYGYNYFEKKQLPMFPAMVMVFHAQPIIDLAMESEPINALWDKRSYEHIYDIAMKQIMSYVGIGEKDRPYNFILEITHSGLGLGYKRETDEAKNPLNGELIRDEKVKFESRVDRVLIDVALKLRDENSKLLFSSCTRLPDYIKDQKNYKANWQTSHLEAWKDPKDESGLSAVLRAVHGGLYPQSDIVVADDPFAEIAARSWIDQEFALDRRELLSGIPYCDWLKKSRGRGTFGTEYRKRMVESVKKLNASFKANTYGGDFPDMVSSPVRPDIPEGPRVTNESIDQWLAAMKDSRHTMDTQSAYPNSSIGEEGNMRDDRNEGDDWSTRDDRSIRDGQDEQNGFAIQIEGKAGLVFNFPGDANRALSKLREQGVSGSADATTAQDTFTTITIGSAKFRFISRSTSIQPIFTRAEKAAYEGNVMLLKKIIAEARDIERMPERLATELGLACEQGHLEVIELLLSYMPDINVEGRDGLPLALACSAGRENAVRKLLDRGGDVNFAVRLCEAPLSAACRSGNKDIVELLLRKGADPTIQTLFNPMAQAASNGHTHIVKILLSHEKRRSKSRSVAEFAKNALHDACFYGESGIVKLLLQEGADINLQGGHEGSPLHAACSQGHMKTVCVLLENKANIDLERNGETALGVACARGHYAVAELLLARGASIKAPIRRSGMVYERPLERAYKAGNTSIVKLLLARGALIDFTVDTETRNTEVALLLLPTWRPAQPRLVDSSLFAFRRKPFEVGVPKKKPVAPHRAVKKLPDCGCLICWMDAYGSNSDYSYDEDNTNW</sequence>
<dbReference type="EMBL" id="SDAQ01000010">
    <property type="protein sequence ID" value="KAI3556994.1"/>
    <property type="molecule type" value="Genomic_DNA"/>
</dbReference>
<feature type="repeat" description="ANK" evidence="4">
    <location>
        <begin position="773"/>
        <end position="805"/>
    </location>
</feature>
<proteinExistence type="inferred from homology"/>
<evidence type="ECO:0008006" key="8">
    <source>
        <dbReference type="Google" id="ProtNLM"/>
    </source>
</evidence>
<organism evidence="6 7">
    <name type="scientific">Colletotrichum abscissum</name>
    <dbReference type="NCBI Taxonomy" id="1671311"/>
    <lineage>
        <taxon>Eukaryota</taxon>
        <taxon>Fungi</taxon>
        <taxon>Dikarya</taxon>
        <taxon>Ascomycota</taxon>
        <taxon>Pezizomycotina</taxon>
        <taxon>Sordariomycetes</taxon>
        <taxon>Hypocreomycetidae</taxon>
        <taxon>Glomerellales</taxon>
        <taxon>Glomerellaceae</taxon>
        <taxon>Colletotrichum</taxon>
        <taxon>Colletotrichum acutatum species complex</taxon>
    </lineage>
</organism>
<evidence type="ECO:0000256" key="1">
    <source>
        <dbReference type="ARBA" id="ARBA00005949"/>
    </source>
</evidence>
<dbReference type="Proteomes" id="UP001056436">
    <property type="component" value="Unassembled WGS sequence"/>
</dbReference>
<feature type="compositionally biased region" description="Basic and acidic residues" evidence="5">
    <location>
        <begin position="593"/>
        <end position="605"/>
    </location>
</feature>
<dbReference type="OrthoDB" id="5096148at2759"/>
<keyword evidence="3 4" id="KW-0040">ANK repeat</keyword>
<evidence type="ECO:0000256" key="3">
    <source>
        <dbReference type="ARBA" id="ARBA00023043"/>
    </source>
</evidence>
<evidence type="ECO:0000313" key="7">
    <source>
        <dbReference type="Proteomes" id="UP001056436"/>
    </source>
</evidence>
<dbReference type="PROSITE" id="PS50297">
    <property type="entry name" value="ANK_REP_REGION"/>
    <property type="match status" value="4"/>
</dbReference>
<comment type="caution">
    <text evidence="6">The sequence shown here is derived from an EMBL/GenBank/DDBJ whole genome shotgun (WGS) entry which is preliminary data.</text>
</comment>
<dbReference type="GO" id="GO:0045732">
    <property type="term" value="P:positive regulation of protein catabolic process"/>
    <property type="evidence" value="ECO:0007669"/>
    <property type="project" value="TreeGrafter"/>
</dbReference>
<feature type="region of interest" description="Disordered" evidence="5">
    <location>
        <begin position="564"/>
        <end position="605"/>
    </location>
</feature>
<feature type="repeat" description="ANK" evidence="4">
    <location>
        <begin position="905"/>
        <end position="937"/>
    </location>
</feature>
<feature type="compositionally biased region" description="Polar residues" evidence="5">
    <location>
        <begin position="567"/>
        <end position="577"/>
    </location>
</feature>
<dbReference type="SMART" id="SM00248">
    <property type="entry name" value="ANK"/>
    <property type="match status" value="8"/>
</dbReference>
<comment type="similarity">
    <text evidence="1">Belongs to the ankyrin SOCS box (ASB) family.</text>
</comment>
<reference evidence="6" key="1">
    <citation type="submission" date="2019-01" db="EMBL/GenBank/DDBJ databases">
        <title>Colletotrichum abscissum LGMF1257.</title>
        <authorList>
            <person name="Baroncelli R."/>
        </authorList>
    </citation>
    <scope>NUCLEOTIDE SEQUENCE</scope>
    <source>
        <strain evidence="6">Ca142</strain>
    </source>
</reference>
<evidence type="ECO:0000256" key="4">
    <source>
        <dbReference type="PROSITE-ProRule" id="PRU00023"/>
    </source>
</evidence>
<dbReference type="InterPro" id="IPR051573">
    <property type="entry name" value="Ankyrin-SOCS_box_domain"/>
</dbReference>
<accession>A0A9P9XNB9</accession>
<dbReference type="PANTHER" id="PTHR24136">
    <property type="entry name" value="SOWAH (DROSOPHILA) HOMOLOG"/>
    <property type="match status" value="1"/>
</dbReference>
<feature type="repeat" description="ANK" evidence="4">
    <location>
        <begin position="708"/>
        <end position="740"/>
    </location>
</feature>
<dbReference type="GO" id="GO:0016567">
    <property type="term" value="P:protein ubiquitination"/>
    <property type="evidence" value="ECO:0007669"/>
    <property type="project" value="TreeGrafter"/>
</dbReference>
<keyword evidence="7" id="KW-1185">Reference proteome</keyword>
<dbReference type="Pfam" id="PF12796">
    <property type="entry name" value="Ank_2"/>
    <property type="match status" value="3"/>
</dbReference>
<protein>
    <recommendedName>
        <fullName evidence="8">Ankyrin repeat protein</fullName>
    </recommendedName>
</protein>
<feature type="repeat" description="ANK" evidence="4">
    <location>
        <begin position="873"/>
        <end position="905"/>
    </location>
</feature>
<feature type="repeat" description="ANK" evidence="4">
    <location>
        <begin position="740"/>
        <end position="772"/>
    </location>
</feature>